<dbReference type="STRING" id="4795.A0A225X1F8"/>
<keyword evidence="3 6" id="KW-1133">Transmembrane helix</keyword>
<keyword evidence="9" id="KW-1185">Reference proteome</keyword>
<dbReference type="PANTHER" id="PTHR12883">
    <property type="entry name" value="ADIPOCYTE-SPECIFIC PROTEIN 4-RELATED"/>
    <property type="match status" value="1"/>
</dbReference>
<protein>
    <submittedName>
        <fullName evidence="8">Uncharacterized protein</fullName>
    </submittedName>
</protein>
<keyword evidence="4 6" id="KW-0472">Membrane</keyword>
<comment type="subcellular location">
    <subcellularLocation>
        <location evidence="1">Membrane</location>
        <topology evidence="1">Single-pass membrane protein</topology>
    </subcellularLocation>
</comment>
<accession>A0A225X1F8</accession>
<dbReference type="OrthoDB" id="10039147at2759"/>
<evidence type="ECO:0000313" key="9">
    <source>
        <dbReference type="Proteomes" id="UP000198211"/>
    </source>
</evidence>
<dbReference type="Pfam" id="PF07946">
    <property type="entry name" value="CCDC47"/>
    <property type="match status" value="1"/>
</dbReference>
<dbReference type="EMBL" id="NBNE01000081">
    <property type="protein sequence ID" value="OWZ23167.1"/>
    <property type="molecule type" value="Genomic_DNA"/>
</dbReference>
<sequence>MCWRKVGVLALLAVAMAFVHAQEADEFDVAEPQETAAPTSAQTTTPRDFATLAKQFVPFQNPDYLVVEASSWGFGILFLVLYFVGKAQNRRIADKWLEEAEPVLRTQFSYTGSSVENGVGLIEESRSNFKYFCTGRRFLTRFVVDLELKSRHDLFSRVYRIIVPTSDYLTIDVGLHTEDVDPFILGISKKLGFTALSKIFPELIETAKQVPVKEVPESMWVVTDCTEIPKATLTHSVQASLNELEDFLEYIVITDMNKQLIIGMPKTQMHILRVRFKLQAGSNNLDIPKALQLVFALVDGAGTTIKLSPNAKHSAIKRRLKIKQATEALASTKEDGATRRQAELNEKKQKEYRSLSYEEQQKIDAKNEKRATRKRFNRKVSRRFHFR</sequence>
<comment type="caution">
    <text evidence="8">The sequence shown here is derived from an EMBL/GenBank/DDBJ whole genome shotgun (WGS) entry which is preliminary data.</text>
</comment>
<gene>
    <name evidence="8" type="ORF">PHMEG_0002004</name>
</gene>
<feature type="compositionally biased region" description="Basic and acidic residues" evidence="5">
    <location>
        <begin position="332"/>
        <end position="353"/>
    </location>
</feature>
<organism evidence="8 9">
    <name type="scientific">Phytophthora megakarya</name>
    <dbReference type="NCBI Taxonomy" id="4795"/>
    <lineage>
        <taxon>Eukaryota</taxon>
        <taxon>Sar</taxon>
        <taxon>Stramenopiles</taxon>
        <taxon>Oomycota</taxon>
        <taxon>Peronosporomycetes</taxon>
        <taxon>Peronosporales</taxon>
        <taxon>Peronosporaceae</taxon>
        <taxon>Phytophthora</taxon>
    </lineage>
</organism>
<evidence type="ECO:0000256" key="1">
    <source>
        <dbReference type="ARBA" id="ARBA00004167"/>
    </source>
</evidence>
<keyword evidence="2 6" id="KW-0812">Transmembrane</keyword>
<feature type="signal peptide" evidence="7">
    <location>
        <begin position="1"/>
        <end position="21"/>
    </location>
</feature>
<feature type="chain" id="PRO_5013325094" evidence="7">
    <location>
        <begin position="22"/>
        <end position="387"/>
    </location>
</feature>
<name>A0A225X1F8_9STRA</name>
<dbReference type="PANTHER" id="PTHR12883:SF0">
    <property type="entry name" value="PAT COMPLEX SUBUNIT CCDC47"/>
    <property type="match status" value="1"/>
</dbReference>
<dbReference type="GO" id="GO:0016020">
    <property type="term" value="C:membrane"/>
    <property type="evidence" value="ECO:0007669"/>
    <property type="project" value="UniProtKB-SubCell"/>
</dbReference>
<dbReference type="Proteomes" id="UP000198211">
    <property type="component" value="Unassembled WGS sequence"/>
</dbReference>
<dbReference type="AlphaFoldDB" id="A0A225X1F8"/>
<dbReference type="GO" id="GO:0005783">
    <property type="term" value="C:endoplasmic reticulum"/>
    <property type="evidence" value="ECO:0007669"/>
    <property type="project" value="InterPro"/>
</dbReference>
<feature type="transmembrane region" description="Helical" evidence="6">
    <location>
        <begin position="64"/>
        <end position="85"/>
    </location>
</feature>
<evidence type="ECO:0000256" key="2">
    <source>
        <dbReference type="ARBA" id="ARBA00022692"/>
    </source>
</evidence>
<evidence type="ECO:0000256" key="4">
    <source>
        <dbReference type="ARBA" id="ARBA00023136"/>
    </source>
</evidence>
<feature type="region of interest" description="Disordered" evidence="5">
    <location>
        <begin position="331"/>
        <end position="372"/>
    </location>
</feature>
<evidence type="ECO:0000256" key="7">
    <source>
        <dbReference type="SAM" id="SignalP"/>
    </source>
</evidence>
<dbReference type="InterPro" id="IPR012879">
    <property type="entry name" value="CCDC47"/>
</dbReference>
<dbReference type="GO" id="GO:0032469">
    <property type="term" value="P:endoplasmic reticulum calcium ion homeostasis"/>
    <property type="evidence" value="ECO:0007669"/>
    <property type="project" value="InterPro"/>
</dbReference>
<keyword evidence="7" id="KW-0732">Signal</keyword>
<evidence type="ECO:0000256" key="3">
    <source>
        <dbReference type="ARBA" id="ARBA00022989"/>
    </source>
</evidence>
<reference evidence="9" key="1">
    <citation type="submission" date="2017-03" db="EMBL/GenBank/DDBJ databases">
        <title>Phytopthora megakarya and P. palmivora, two closely related causual agents of cacao black pod achieved similar genome size and gene model numbers by different mechanisms.</title>
        <authorList>
            <person name="Ali S."/>
            <person name="Shao J."/>
            <person name="Larry D.J."/>
            <person name="Kronmiller B."/>
            <person name="Shen D."/>
            <person name="Strem M.D."/>
            <person name="Melnick R.L."/>
            <person name="Guiltinan M.J."/>
            <person name="Tyler B.M."/>
            <person name="Meinhardt L.W."/>
            <person name="Bailey B.A."/>
        </authorList>
    </citation>
    <scope>NUCLEOTIDE SEQUENCE [LARGE SCALE GENOMIC DNA]</scope>
    <source>
        <strain evidence="9">zdho120</strain>
    </source>
</reference>
<dbReference type="GO" id="GO:0005509">
    <property type="term" value="F:calcium ion binding"/>
    <property type="evidence" value="ECO:0007669"/>
    <property type="project" value="InterPro"/>
</dbReference>
<evidence type="ECO:0000313" key="8">
    <source>
        <dbReference type="EMBL" id="OWZ23167.1"/>
    </source>
</evidence>
<feature type="compositionally biased region" description="Basic and acidic residues" evidence="5">
    <location>
        <begin position="359"/>
        <end position="370"/>
    </location>
</feature>
<evidence type="ECO:0000256" key="6">
    <source>
        <dbReference type="SAM" id="Phobius"/>
    </source>
</evidence>
<proteinExistence type="predicted"/>
<evidence type="ECO:0000256" key="5">
    <source>
        <dbReference type="SAM" id="MobiDB-lite"/>
    </source>
</evidence>